<dbReference type="GO" id="GO:0006351">
    <property type="term" value="P:DNA-templated transcription"/>
    <property type="evidence" value="ECO:0007669"/>
    <property type="project" value="TreeGrafter"/>
</dbReference>
<comment type="function">
    <text evidence="5">Transcriptional regulator of the ttuABCDE tartrate utilization operon.</text>
</comment>
<keyword evidence="3" id="KW-0238">DNA-binding</keyword>
<evidence type="ECO:0000259" key="8">
    <source>
        <dbReference type="PROSITE" id="PS50931"/>
    </source>
</evidence>
<keyword evidence="2" id="KW-0805">Transcription regulation</keyword>
<evidence type="ECO:0000313" key="10">
    <source>
        <dbReference type="Proteomes" id="UP000317023"/>
    </source>
</evidence>
<evidence type="ECO:0000256" key="1">
    <source>
        <dbReference type="ARBA" id="ARBA00009437"/>
    </source>
</evidence>
<accession>A0A546XJD1</accession>
<evidence type="ECO:0000256" key="2">
    <source>
        <dbReference type="ARBA" id="ARBA00023015"/>
    </source>
</evidence>
<protein>
    <recommendedName>
        <fullName evidence="6">HTH-type transcriptional regulator TtuA</fullName>
    </recommendedName>
    <alternativeName>
        <fullName evidence="7">Tartrate utilization transcriptional regulator</fullName>
    </alternativeName>
</protein>
<dbReference type="SUPFAM" id="SSF46785">
    <property type="entry name" value="Winged helix' DNA-binding domain"/>
    <property type="match status" value="1"/>
</dbReference>
<evidence type="ECO:0000256" key="7">
    <source>
        <dbReference type="ARBA" id="ARBA00083243"/>
    </source>
</evidence>
<proteinExistence type="inferred from homology"/>
<dbReference type="FunFam" id="1.10.10.10:FF:000001">
    <property type="entry name" value="LysR family transcriptional regulator"/>
    <property type="match status" value="1"/>
</dbReference>
<sequence length="310" mass="34054">MKNSAEEKLVIRSNVESVAALRAFVAAAELRSFKGAGFALGITSSAIGKSISGLEMQLGCALFHRTTRSLSLTEAGSIYLGRVRNILEELKAAEDEVAEVSQEPRGHLRVGLPLGGELLTSVMARFTALHPGIVLELDYSDRLVDVIEEGYDVVIRTGELSTSRLIHRKLGSFDWVLAASPAYLQAHGEPRSPADLLTHTCLRQKFWNGRLVPWPFPSEPDFEAPISLTSTINAPLFDMALAGGGIAAFPSFILTTSLANTSLKTVLDGQMERRGTYNILWPPNRYRVPKVRAFVDFFCEWLPPRIAQTE</sequence>
<dbReference type="GO" id="GO:0003700">
    <property type="term" value="F:DNA-binding transcription factor activity"/>
    <property type="evidence" value="ECO:0007669"/>
    <property type="project" value="InterPro"/>
</dbReference>
<dbReference type="EMBL" id="SGOE01000011">
    <property type="protein sequence ID" value="TRB00842.1"/>
    <property type="molecule type" value="Genomic_DNA"/>
</dbReference>
<comment type="caution">
    <text evidence="9">The sequence shown here is derived from an EMBL/GenBank/DDBJ whole genome shotgun (WGS) entry which is preliminary data.</text>
</comment>
<dbReference type="PANTHER" id="PTHR30537:SF72">
    <property type="entry name" value="LYSR FAMILY TRANSCRIPTIONAL REGULATOR"/>
    <property type="match status" value="1"/>
</dbReference>
<reference evidence="9 10" key="1">
    <citation type="journal article" date="2019" name="Appl. Microbiol. Biotechnol.">
        <title>Differential efficiency of wild type rhizogenic strains for rol gene transformation of plants.</title>
        <authorList>
            <person name="Desmet S."/>
            <person name="De Keyser E."/>
            <person name="Van Vaerenbergh J."/>
            <person name="Baeyen S."/>
            <person name="Van Huylenbroeck J."/>
            <person name="Geelen D."/>
            <person name="Dhooghe E."/>
        </authorList>
    </citation>
    <scope>NUCLEOTIDE SEQUENCE [LARGE SCALE GENOMIC DNA]</scope>
    <source>
        <strain evidence="9 10">MAFF210266</strain>
    </source>
</reference>
<dbReference type="RefSeq" id="WP_142859805.1">
    <property type="nucleotide sequence ID" value="NZ_SGOE01000011.1"/>
</dbReference>
<dbReference type="Gene3D" id="1.10.10.10">
    <property type="entry name" value="Winged helix-like DNA-binding domain superfamily/Winged helix DNA-binding domain"/>
    <property type="match status" value="1"/>
</dbReference>
<name>A0A546XJD1_AGRTU</name>
<dbReference type="PANTHER" id="PTHR30537">
    <property type="entry name" value="HTH-TYPE TRANSCRIPTIONAL REGULATOR"/>
    <property type="match status" value="1"/>
</dbReference>
<organism evidence="9 10">
    <name type="scientific">Agrobacterium tumefaciens</name>
    <dbReference type="NCBI Taxonomy" id="358"/>
    <lineage>
        <taxon>Bacteria</taxon>
        <taxon>Pseudomonadati</taxon>
        <taxon>Pseudomonadota</taxon>
        <taxon>Alphaproteobacteria</taxon>
        <taxon>Hyphomicrobiales</taxon>
        <taxon>Rhizobiaceae</taxon>
        <taxon>Rhizobium/Agrobacterium group</taxon>
        <taxon>Agrobacterium</taxon>
        <taxon>Agrobacterium tumefaciens complex</taxon>
    </lineage>
</organism>
<dbReference type="InterPro" id="IPR058163">
    <property type="entry name" value="LysR-type_TF_proteobact-type"/>
</dbReference>
<dbReference type="Pfam" id="PF00126">
    <property type="entry name" value="HTH_1"/>
    <property type="match status" value="1"/>
</dbReference>
<dbReference type="SUPFAM" id="SSF53850">
    <property type="entry name" value="Periplasmic binding protein-like II"/>
    <property type="match status" value="1"/>
</dbReference>
<evidence type="ECO:0000256" key="5">
    <source>
        <dbReference type="ARBA" id="ARBA00054626"/>
    </source>
</evidence>
<dbReference type="InterPro" id="IPR036388">
    <property type="entry name" value="WH-like_DNA-bd_sf"/>
</dbReference>
<evidence type="ECO:0000256" key="4">
    <source>
        <dbReference type="ARBA" id="ARBA00023163"/>
    </source>
</evidence>
<dbReference type="Gene3D" id="3.40.190.290">
    <property type="match status" value="1"/>
</dbReference>
<dbReference type="Proteomes" id="UP000317023">
    <property type="component" value="Unassembled WGS sequence"/>
</dbReference>
<dbReference type="AlphaFoldDB" id="A0A546XJD1"/>
<keyword evidence="4" id="KW-0804">Transcription</keyword>
<dbReference type="InterPro" id="IPR005119">
    <property type="entry name" value="LysR_subst-bd"/>
</dbReference>
<evidence type="ECO:0000313" key="9">
    <source>
        <dbReference type="EMBL" id="TRB00842.1"/>
    </source>
</evidence>
<dbReference type="GO" id="GO:0043565">
    <property type="term" value="F:sequence-specific DNA binding"/>
    <property type="evidence" value="ECO:0007669"/>
    <property type="project" value="TreeGrafter"/>
</dbReference>
<evidence type="ECO:0000256" key="3">
    <source>
        <dbReference type="ARBA" id="ARBA00023125"/>
    </source>
</evidence>
<gene>
    <name evidence="9" type="ORF">EXN61_25220</name>
</gene>
<dbReference type="PROSITE" id="PS50931">
    <property type="entry name" value="HTH_LYSR"/>
    <property type="match status" value="1"/>
</dbReference>
<dbReference type="CDD" id="cd08476">
    <property type="entry name" value="PBP2_CrgA_like_7"/>
    <property type="match status" value="1"/>
</dbReference>
<dbReference type="Pfam" id="PF03466">
    <property type="entry name" value="LysR_substrate"/>
    <property type="match status" value="1"/>
</dbReference>
<feature type="domain" description="HTH lysR-type" evidence="8">
    <location>
        <begin position="16"/>
        <end position="73"/>
    </location>
</feature>
<comment type="similarity">
    <text evidence="1">Belongs to the LysR transcriptional regulatory family.</text>
</comment>
<dbReference type="InterPro" id="IPR000847">
    <property type="entry name" value="LysR_HTH_N"/>
</dbReference>
<dbReference type="InterPro" id="IPR036390">
    <property type="entry name" value="WH_DNA-bd_sf"/>
</dbReference>
<evidence type="ECO:0000256" key="6">
    <source>
        <dbReference type="ARBA" id="ARBA00067332"/>
    </source>
</evidence>